<dbReference type="Proteomes" id="UP000002256">
    <property type="component" value="Plasmid pR132503"/>
</dbReference>
<gene>
    <name evidence="1" type="ordered locus">Rleg_5441</name>
</gene>
<dbReference type="KEGG" id="rlg:Rleg_5441"/>
<keyword evidence="1" id="KW-0614">Plasmid</keyword>
<geneLocation type="plasmid" evidence="1 2">
    <name>pR132503</name>
</geneLocation>
<accession>C6B8M6</accession>
<reference evidence="1 2" key="1">
    <citation type="journal article" date="2010" name="Stand. Genomic Sci.">
        <title>Complete genome sequence of Rhizobium leguminosarum bv. trifolii strain WSM1325, an effective microsymbiont of annual Mediterranean clovers.</title>
        <authorList>
            <person name="Reeve W."/>
            <person name="O'Hara G."/>
            <person name="Chain P."/>
            <person name="Ardley J."/>
            <person name="Brau L."/>
            <person name="Nandesena K."/>
            <person name="Tiwari R."/>
            <person name="Copeland A."/>
            <person name="Nolan M."/>
            <person name="Han C."/>
            <person name="Brettin T."/>
            <person name="Land M."/>
            <person name="Ovchinikova G."/>
            <person name="Ivanova N."/>
            <person name="Mavromatis K."/>
            <person name="Markowitz V."/>
            <person name="Kyrpides N."/>
            <person name="Melino V."/>
            <person name="Denton M."/>
            <person name="Yates R."/>
            <person name="Howieson J."/>
        </authorList>
    </citation>
    <scope>NUCLEOTIDE SEQUENCE [LARGE SCALE GENOMIC DNA]</scope>
    <source>
        <strain evidence="2">WSM1325</strain>
        <plasmid evidence="2">Plasmid pR132503</plasmid>
    </source>
</reference>
<proteinExistence type="predicted"/>
<dbReference type="HOGENOM" id="CLU_3256899_0_0_5"/>
<organism evidence="1 2">
    <name type="scientific">Rhizobium leguminosarum bv. trifolii (strain WSM1325)</name>
    <dbReference type="NCBI Taxonomy" id="395491"/>
    <lineage>
        <taxon>Bacteria</taxon>
        <taxon>Pseudomonadati</taxon>
        <taxon>Pseudomonadota</taxon>
        <taxon>Alphaproteobacteria</taxon>
        <taxon>Hyphomicrobiales</taxon>
        <taxon>Rhizobiaceae</taxon>
        <taxon>Rhizobium/Agrobacterium group</taxon>
        <taxon>Rhizobium</taxon>
    </lineage>
</organism>
<evidence type="ECO:0000313" key="1">
    <source>
        <dbReference type="EMBL" id="ACS60264.1"/>
    </source>
</evidence>
<dbReference type="EMBL" id="CP001625">
    <property type="protein sequence ID" value="ACS60264.1"/>
    <property type="molecule type" value="Genomic_DNA"/>
</dbReference>
<protein>
    <submittedName>
        <fullName evidence="1">Uncharacterized protein</fullName>
    </submittedName>
</protein>
<sequence>MWPIEWELRRSTLNALERNGYQQFVARRFYRFPTIHYAIFLA</sequence>
<dbReference type="AlphaFoldDB" id="C6B8M6"/>
<evidence type="ECO:0000313" key="2">
    <source>
        <dbReference type="Proteomes" id="UP000002256"/>
    </source>
</evidence>
<name>C6B8M6_RHILS</name>